<dbReference type="PANTHER" id="PTHR34799:SF2">
    <property type="entry name" value="OS07G0656300 PROTEIN"/>
    <property type="match status" value="1"/>
</dbReference>
<feature type="compositionally biased region" description="Basic residues" evidence="1">
    <location>
        <begin position="598"/>
        <end position="608"/>
    </location>
</feature>
<gene>
    <name evidence="3" type="ORF">HYH02_006631</name>
</gene>
<feature type="compositionally biased region" description="Low complexity" evidence="1">
    <location>
        <begin position="739"/>
        <end position="749"/>
    </location>
</feature>
<evidence type="ECO:0000259" key="2">
    <source>
        <dbReference type="Pfam" id="PF25370"/>
    </source>
</evidence>
<feature type="compositionally biased region" description="Low complexity" evidence="1">
    <location>
        <begin position="234"/>
        <end position="257"/>
    </location>
</feature>
<feature type="compositionally biased region" description="Basic residues" evidence="1">
    <location>
        <begin position="810"/>
        <end position="819"/>
    </location>
</feature>
<keyword evidence="4" id="KW-1185">Reference proteome</keyword>
<protein>
    <recommendedName>
        <fullName evidence="2">HTH three-helical bundle domain-containing protein</fullName>
    </recommendedName>
</protein>
<dbReference type="Pfam" id="PF25370">
    <property type="entry name" value="HTH_74"/>
    <property type="match status" value="1"/>
</dbReference>
<organism evidence="3 4">
    <name type="scientific">Chlamydomonas schloesseri</name>
    <dbReference type="NCBI Taxonomy" id="2026947"/>
    <lineage>
        <taxon>Eukaryota</taxon>
        <taxon>Viridiplantae</taxon>
        <taxon>Chlorophyta</taxon>
        <taxon>core chlorophytes</taxon>
        <taxon>Chlorophyceae</taxon>
        <taxon>CS clade</taxon>
        <taxon>Chlamydomonadales</taxon>
        <taxon>Chlamydomonadaceae</taxon>
        <taxon>Chlamydomonas</taxon>
    </lineage>
</organism>
<proteinExistence type="predicted"/>
<feature type="compositionally biased region" description="Low complexity" evidence="1">
    <location>
        <begin position="189"/>
        <end position="202"/>
    </location>
</feature>
<feature type="region of interest" description="Disordered" evidence="1">
    <location>
        <begin position="234"/>
        <end position="264"/>
    </location>
</feature>
<comment type="caution">
    <text evidence="3">The sequence shown here is derived from an EMBL/GenBank/DDBJ whole genome shotgun (WGS) entry which is preliminary data.</text>
</comment>
<reference evidence="3" key="1">
    <citation type="journal article" date="2020" name="bioRxiv">
        <title>Comparative genomics of Chlamydomonas.</title>
        <authorList>
            <person name="Craig R.J."/>
            <person name="Hasan A.R."/>
            <person name="Ness R.W."/>
            <person name="Keightley P.D."/>
        </authorList>
    </citation>
    <scope>NUCLEOTIDE SEQUENCE</scope>
    <source>
        <strain evidence="3">CCAP 11/173</strain>
    </source>
</reference>
<feature type="region of interest" description="Disordered" evidence="1">
    <location>
        <begin position="764"/>
        <end position="787"/>
    </location>
</feature>
<sequence length="1247" mass="126854">MAEASDPALATAFALATVQGRILNAEGITTEPVDGGMTTTSSPGTLAAAFNSFLNNPDQFDSSNLPAAMISNILLAGQLGLLPQQGATAAAPADHAPVAVKAEPTNAGDAATTSAVASVDSTYQLPPMPELFQRPGMTQHQPRPAAAAPEAWPPSGAPAPGQWDYGMVPQQQPLQRQADSQPQQGVHGGAAPASSGMPGQASLGSQGISPTGGSADLSSGAGTAAAAAAVGAPAPQGSTVSQSSQPPLLQPQTSGGPMPVPHAGPMRYPPYGAYHYPHPGMPGAPGPPGHGHMMPPPPPYGHHPGYPPPPPHLRGGYYPPEARYPPMGPPPPMGHPHYPYGYRPHPGMPPHPAYHYMPPPPYGHPHHPAMHPGAMYPGMQPPPPVAPGAPPPPPQQQPANAATASVDGGAASGASEDAAAMRGGASDGGTDPASAASQPSQALLVVPAPVAGPDGPAPAAAAGKLAGNSSIGGESVGDVGLEAVITLRQGVCDDSAQQQQQQLVEHPGALQQQQQQAEEELEAKAEATAPSSDDVMAPGPAPSAAPAGTEADGGVPKAPPQQAGAVMPPPQWPHMAPPPPHMMGVPPGYEWPAPPPHHHHPHMHHPHHPGMMPPPGYAPAGVPPPPPPHAMPPPPPPHAMHPSNSWGYPYDPYAVAAMHHQHAMMGGNGNELGEDPNAAAAAGADYAAQQQAAAAAQLAARRRPSQNGLPPPGPSATPVGAGPQQRRSSSTFPSKGYPGTSMGSGSGAMAMGLGMDSVLKAAAGEQQRPGSAELPGLGSTPSLQMTRSGSFSQLNQWFGLGDAQCNVSRRTQRLKKRRSTEHSGGGATPDPFLIGLAAERAASGREPSSGGSGMLPFGLPPMFPGSGGGAGVSGGGAAFSGGVPPRRSSGGSDRTALLQMGRSGSMPLCIPPNGRQRSDPGYLIEGGPLSGGYDQVAFMGLPGWPPGAGSSGGGAPPGMGPMAGLGQLMNHPGHPPQPHPGMMQHPHAHMPHGPHGVMPGMQPPHRPSENGSAGRGVNLPRRFDDAMMAMDYPKAHPGQHYGAVPVPQRGAYAHGYADEEEDGGADGAGGVGGKDPDDSDEDYDAAAEYGYRRVYNSYRRPDADGEGGASRKRKAPMAREDPPQPEKKRKARDPATISKVVLNCVIILRMVGSDVVYEKEIRTTLGNNPDTSKALRLMVNQGKLVRTGHGGRGNPFAYRCTPLGLSTLQKIEAAATPGAEPNANPNAEQRAAAVAVEQAPEPVAVVG</sequence>
<feature type="region of interest" description="Disordered" evidence="1">
    <location>
        <begin position="1058"/>
        <end position="1083"/>
    </location>
</feature>
<feature type="compositionally biased region" description="Pro residues" evidence="1">
    <location>
        <begin position="379"/>
        <end position="396"/>
    </location>
</feature>
<evidence type="ECO:0000313" key="4">
    <source>
        <dbReference type="Proteomes" id="UP000613740"/>
    </source>
</evidence>
<feature type="region of interest" description="Disordered" evidence="1">
    <location>
        <begin position="498"/>
        <end position="577"/>
    </location>
</feature>
<feature type="domain" description="HTH three-helical bundle" evidence="2">
    <location>
        <begin position="1147"/>
        <end position="1177"/>
    </location>
</feature>
<accession>A0A835W6M1</accession>
<feature type="compositionally biased region" description="Basic and acidic residues" evidence="1">
    <location>
        <begin position="1117"/>
        <end position="1126"/>
    </location>
</feature>
<feature type="region of interest" description="Disordered" evidence="1">
    <location>
        <begin position="598"/>
        <end position="636"/>
    </location>
</feature>
<feature type="region of interest" description="Disordered" evidence="1">
    <location>
        <begin position="125"/>
        <end position="219"/>
    </location>
</feature>
<feature type="region of interest" description="Disordered" evidence="1">
    <location>
        <begin position="693"/>
        <end position="749"/>
    </location>
</feature>
<dbReference type="Proteomes" id="UP000613740">
    <property type="component" value="Unassembled WGS sequence"/>
</dbReference>
<dbReference type="InterPro" id="IPR057523">
    <property type="entry name" value="HTH_74"/>
</dbReference>
<feature type="compositionally biased region" description="Pro residues" evidence="1">
    <location>
        <begin position="611"/>
        <end position="636"/>
    </location>
</feature>
<dbReference type="OrthoDB" id="544534at2759"/>
<feature type="compositionally biased region" description="Pro residues" evidence="1">
    <location>
        <begin position="567"/>
        <end position="577"/>
    </location>
</feature>
<dbReference type="AlphaFoldDB" id="A0A835W6M1"/>
<feature type="region of interest" description="Disordered" evidence="1">
    <location>
        <begin position="371"/>
        <end position="439"/>
    </location>
</feature>
<feature type="compositionally biased region" description="Low complexity" evidence="1">
    <location>
        <begin position="397"/>
        <end position="420"/>
    </location>
</feature>
<feature type="region of interest" description="Disordered" evidence="1">
    <location>
        <begin position="1097"/>
        <end position="1134"/>
    </location>
</feature>
<feature type="region of interest" description="Disordered" evidence="1">
    <location>
        <begin position="666"/>
        <end position="685"/>
    </location>
</feature>
<evidence type="ECO:0000313" key="3">
    <source>
        <dbReference type="EMBL" id="KAG2439109.1"/>
    </source>
</evidence>
<name>A0A835W6M1_9CHLO</name>
<feature type="compositionally biased region" description="Polar residues" evidence="1">
    <location>
        <begin position="169"/>
        <end position="184"/>
    </location>
</feature>
<dbReference type="PANTHER" id="PTHR34799">
    <property type="entry name" value="OS07G0656300 PROTEIN"/>
    <property type="match status" value="1"/>
</dbReference>
<evidence type="ECO:0000256" key="1">
    <source>
        <dbReference type="SAM" id="MobiDB-lite"/>
    </source>
</evidence>
<dbReference type="EMBL" id="JAEHOD010000041">
    <property type="protein sequence ID" value="KAG2439109.1"/>
    <property type="molecule type" value="Genomic_DNA"/>
</dbReference>
<feature type="region of interest" description="Disordered" evidence="1">
    <location>
        <begin position="809"/>
        <end position="832"/>
    </location>
</feature>